<organism evidence="2 3">
    <name type="scientific">Astrephomene gubernaculifera</name>
    <dbReference type="NCBI Taxonomy" id="47775"/>
    <lineage>
        <taxon>Eukaryota</taxon>
        <taxon>Viridiplantae</taxon>
        <taxon>Chlorophyta</taxon>
        <taxon>core chlorophytes</taxon>
        <taxon>Chlorophyceae</taxon>
        <taxon>CS clade</taxon>
        <taxon>Chlamydomonadales</taxon>
        <taxon>Astrephomenaceae</taxon>
        <taxon>Astrephomene</taxon>
    </lineage>
</organism>
<keyword evidence="3" id="KW-1185">Reference proteome</keyword>
<feature type="compositionally biased region" description="Polar residues" evidence="1">
    <location>
        <begin position="55"/>
        <end position="65"/>
    </location>
</feature>
<reference evidence="2 3" key="1">
    <citation type="journal article" date="2021" name="Sci. Rep.">
        <title>Genome sequencing of the multicellular alga Astrephomene provides insights into convergent evolution of germ-soma differentiation.</title>
        <authorList>
            <person name="Yamashita S."/>
            <person name="Yamamoto K."/>
            <person name="Matsuzaki R."/>
            <person name="Suzuki S."/>
            <person name="Yamaguchi H."/>
            <person name="Hirooka S."/>
            <person name="Minakuchi Y."/>
            <person name="Miyagishima S."/>
            <person name="Kawachi M."/>
            <person name="Toyoda A."/>
            <person name="Nozaki H."/>
        </authorList>
    </citation>
    <scope>NUCLEOTIDE SEQUENCE [LARGE SCALE GENOMIC DNA]</scope>
    <source>
        <strain evidence="2 3">NIES-4017</strain>
    </source>
</reference>
<feature type="region of interest" description="Disordered" evidence="1">
    <location>
        <begin position="54"/>
        <end position="75"/>
    </location>
</feature>
<proteinExistence type="predicted"/>
<comment type="caution">
    <text evidence="2">The sequence shown here is derived from an EMBL/GenBank/DDBJ whole genome shotgun (WGS) entry which is preliminary data.</text>
</comment>
<dbReference type="Proteomes" id="UP001054857">
    <property type="component" value="Unassembled WGS sequence"/>
</dbReference>
<evidence type="ECO:0000256" key="1">
    <source>
        <dbReference type="SAM" id="MobiDB-lite"/>
    </source>
</evidence>
<accession>A0AAD3HSH4</accession>
<sequence>QNTCRTDAVQVYDSCRTLPYSCRTCHKHDILPHSTAQLPYSLLPYSVLSYSRSLTTPSPQAQASSPRVPRKSPRGRYLARTGDLWLAGHRTERLAPQGPCHHFCGRTDRQTDGQNFD</sequence>
<evidence type="ECO:0000313" key="2">
    <source>
        <dbReference type="EMBL" id="GFR51498.1"/>
    </source>
</evidence>
<feature type="region of interest" description="Disordered" evidence="1">
    <location>
        <begin position="96"/>
        <end position="117"/>
    </location>
</feature>
<gene>
    <name evidence="2" type="ORF">Agub_g13862</name>
</gene>
<dbReference type="AlphaFoldDB" id="A0AAD3HSH4"/>
<protein>
    <submittedName>
        <fullName evidence="2">Uncharacterized protein</fullName>
    </submittedName>
</protein>
<evidence type="ECO:0000313" key="3">
    <source>
        <dbReference type="Proteomes" id="UP001054857"/>
    </source>
</evidence>
<dbReference type="EMBL" id="BMAR01000051">
    <property type="protein sequence ID" value="GFR51498.1"/>
    <property type="molecule type" value="Genomic_DNA"/>
</dbReference>
<feature type="non-terminal residue" evidence="2">
    <location>
        <position position="1"/>
    </location>
</feature>
<name>A0AAD3HSH4_9CHLO</name>
<feature type="non-terminal residue" evidence="2">
    <location>
        <position position="117"/>
    </location>
</feature>